<keyword evidence="1" id="KW-0812">Transmembrane</keyword>
<feature type="transmembrane region" description="Helical" evidence="1">
    <location>
        <begin position="61"/>
        <end position="81"/>
    </location>
</feature>
<dbReference type="PANTHER" id="PTHR20992:SF9">
    <property type="entry name" value="AT15442P-RELATED"/>
    <property type="match status" value="1"/>
</dbReference>
<organism evidence="2 3">
    <name type="scientific">Agromyces cerinus subsp. cerinus</name>
    <dbReference type="NCBI Taxonomy" id="232089"/>
    <lineage>
        <taxon>Bacteria</taxon>
        <taxon>Bacillati</taxon>
        <taxon>Actinomycetota</taxon>
        <taxon>Actinomycetes</taxon>
        <taxon>Micrococcales</taxon>
        <taxon>Microbacteriaceae</taxon>
        <taxon>Agromyces</taxon>
    </lineage>
</organism>
<keyword evidence="3" id="KW-1185">Reference proteome</keyword>
<dbReference type="Proteomes" id="UP000184699">
    <property type="component" value="Unassembled WGS sequence"/>
</dbReference>
<protein>
    <submittedName>
        <fullName evidence="2">TIGR00341 family protein</fullName>
    </submittedName>
</protein>
<sequence>MSSVAGLLIPANRRNPAVELLDQLDLDHGDVRAKRTGFVIMLLLSAVIAIAGIIGDSTATVIGAMIIAPLSTPILGVAAGIVTGRASLVGRSVLWLVGGMVAVVVLGMLLSYTLPDPQQLTTNPQVTSRTAPTLMDLLAAFATGLAGAFAMCRRDLSNILPGVAISISLVPPLGVVGVSLGQGQFDAAFGASMLFLSNVVALIIAGSLVFTLAGYPRDPEAVVDANRRRAYTIVGVLTAVVAIPLVVNSLIIAFVASWTVTLHSVTNDWLDGTKGASITGVSWNGLQATVGVESPGGELPPLETYQDDLAGKLPSYVSVSLDVQSGSQVEVR</sequence>
<reference evidence="3" key="1">
    <citation type="submission" date="2016-11" db="EMBL/GenBank/DDBJ databases">
        <authorList>
            <person name="Varghese N."/>
            <person name="Submissions S."/>
        </authorList>
    </citation>
    <scope>NUCLEOTIDE SEQUENCE [LARGE SCALE GENOMIC DNA]</scope>
    <source>
        <strain evidence="3">DSM 8595</strain>
    </source>
</reference>
<dbReference type="InterPro" id="IPR005240">
    <property type="entry name" value="DUF389"/>
</dbReference>
<name>A0A1N6ERM7_9MICO</name>
<feature type="transmembrane region" description="Helical" evidence="1">
    <location>
        <begin position="93"/>
        <end position="114"/>
    </location>
</feature>
<dbReference type="AlphaFoldDB" id="A0A1N6ERM7"/>
<dbReference type="NCBIfam" id="TIGR00341">
    <property type="entry name" value="TIGR00341 family protein"/>
    <property type="match status" value="1"/>
</dbReference>
<dbReference type="OrthoDB" id="9790659at2"/>
<feature type="transmembrane region" description="Helical" evidence="1">
    <location>
        <begin position="159"/>
        <end position="181"/>
    </location>
</feature>
<keyword evidence="1" id="KW-1133">Transmembrane helix</keyword>
<feature type="transmembrane region" description="Helical" evidence="1">
    <location>
        <begin position="134"/>
        <end position="152"/>
    </location>
</feature>
<gene>
    <name evidence="2" type="ORF">SAMN05443544_1398</name>
</gene>
<keyword evidence="1" id="KW-0472">Membrane</keyword>
<dbReference type="Pfam" id="PF04087">
    <property type="entry name" value="DUF389"/>
    <property type="match status" value="1"/>
</dbReference>
<dbReference type="RefSeq" id="WP_074259650.1">
    <property type="nucleotide sequence ID" value="NZ_FSRJ01000002.1"/>
</dbReference>
<evidence type="ECO:0000313" key="2">
    <source>
        <dbReference type="EMBL" id="SIN85675.1"/>
    </source>
</evidence>
<dbReference type="PANTHER" id="PTHR20992">
    <property type="entry name" value="AT15442P-RELATED"/>
    <property type="match status" value="1"/>
</dbReference>
<feature type="transmembrane region" description="Helical" evidence="1">
    <location>
        <begin position="36"/>
        <end position="55"/>
    </location>
</feature>
<feature type="transmembrane region" description="Helical" evidence="1">
    <location>
        <begin position="231"/>
        <end position="258"/>
    </location>
</feature>
<evidence type="ECO:0000256" key="1">
    <source>
        <dbReference type="SAM" id="Phobius"/>
    </source>
</evidence>
<feature type="transmembrane region" description="Helical" evidence="1">
    <location>
        <begin position="187"/>
        <end position="210"/>
    </location>
</feature>
<dbReference type="EMBL" id="FSRJ01000002">
    <property type="protein sequence ID" value="SIN85675.1"/>
    <property type="molecule type" value="Genomic_DNA"/>
</dbReference>
<proteinExistence type="predicted"/>
<evidence type="ECO:0000313" key="3">
    <source>
        <dbReference type="Proteomes" id="UP000184699"/>
    </source>
</evidence>
<accession>A0A1N6ERM7</accession>